<comment type="caution">
    <text evidence="2">The sequence shown here is derived from an EMBL/GenBank/DDBJ whole genome shotgun (WGS) entry which is preliminary data.</text>
</comment>
<feature type="region of interest" description="Disordered" evidence="1">
    <location>
        <begin position="75"/>
        <end position="99"/>
    </location>
</feature>
<protein>
    <submittedName>
        <fullName evidence="2">Uncharacterized protein</fullName>
    </submittedName>
</protein>
<feature type="region of interest" description="Disordered" evidence="1">
    <location>
        <begin position="208"/>
        <end position="324"/>
    </location>
</feature>
<dbReference type="Proteomes" id="UP000327013">
    <property type="component" value="Unassembled WGS sequence"/>
</dbReference>
<sequence>MSEYGDDGYGSDDDWAYLEVEDYYDDIDDLIEHACPSPPYIFDSNVPGDYDPFDYFGADLEYLSDCYFDSTGRNSLGSKRKRAASTKIASSKKKRRHNPTVHEPVIWRSQLPPEMDTISKDWSQSAPFALLKDWHKLFHNAKPIAISSPIDIDHDQPATEGFDLNSLQSVAALLGGESLEDLKVALVAKGLDPEALQVVLSDLMSGQEPDFAEDDEEEDNEDDEGVGSDEHEQNDVPDMQQRHDQKLDKPQGAHPIAETRTKVPTQPPAARQKPAASQGSKRKLDAPPDEEVRGAKRKNTRGEIDHGVAEANAVASRRKLRSRK</sequence>
<dbReference type="OrthoDB" id="10679778at2759"/>
<feature type="compositionally biased region" description="Basic and acidic residues" evidence="1">
    <location>
        <begin position="282"/>
        <end position="308"/>
    </location>
</feature>
<evidence type="ECO:0000256" key="1">
    <source>
        <dbReference type="SAM" id="MobiDB-lite"/>
    </source>
</evidence>
<feature type="compositionally biased region" description="Basic and acidic residues" evidence="1">
    <location>
        <begin position="228"/>
        <end position="261"/>
    </location>
</feature>
<dbReference type="AlphaFoldDB" id="A0A5N6L7S5"/>
<gene>
    <name evidence="2" type="ORF">FH972_026873</name>
</gene>
<reference evidence="2 3" key="1">
    <citation type="submission" date="2019-06" db="EMBL/GenBank/DDBJ databases">
        <title>A chromosomal-level reference genome of Carpinus fangiana (Coryloideae, Betulaceae).</title>
        <authorList>
            <person name="Yang X."/>
            <person name="Wang Z."/>
            <person name="Zhang L."/>
            <person name="Hao G."/>
            <person name="Liu J."/>
            <person name="Yang Y."/>
        </authorList>
    </citation>
    <scope>NUCLEOTIDE SEQUENCE [LARGE SCALE GENOMIC DNA]</scope>
    <source>
        <strain evidence="2">Cfa_2016G</strain>
        <tissue evidence="2">Leaf</tissue>
    </source>
</reference>
<keyword evidence="3" id="KW-1185">Reference proteome</keyword>
<evidence type="ECO:0000313" key="3">
    <source>
        <dbReference type="Proteomes" id="UP000327013"/>
    </source>
</evidence>
<feature type="compositionally biased region" description="Basic residues" evidence="1">
    <location>
        <begin position="78"/>
        <end position="99"/>
    </location>
</feature>
<feature type="compositionally biased region" description="Acidic residues" evidence="1">
    <location>
        <begin position="210"/>
        <end position="227"/>
    </location>
</feature>
<organism evidence="2 3">
    <name type="scientific">Carpinus fangiana</name>
    <dbReference type="NCBI Taxonomy" id="176857"/>
    <lineage>
        <taxon>Eukaryota</taxon>
        <taxon>Viridiplantae</taxon>
        <taxon>Streptophyta</taxon>
        <taxon>Embryophyta</taxon>
        <taxon>Tracheophyta</taxon>
        <taxon>Spermatophyta</taxon>
        <taxon>Magnoliopsida</taxon>
        <taxon>eudicotyledons</taxon>
        <taxon>Gunneridae</taxon>
        <taxon>Pentapetalae</taxon>
        <taxon>rosids</taxon>
        <taxon>fabids</taxon>
        <taxon>Fagales</taxon>
        <taxon>Betulaceae</taxon>
        <taxon>Carpinus</taxon>
    </lineage>
</organism>
<dbReference type="EMBL" id="VIBQ01000136">
    <property type="protein sequence ID" value="KAB8975994.1"/>
    <property type="molecule type" value="Genomic_DNA"/>
</dbReference>
<proteinExistence type="predicted"/>
<name>A0A5N6L7S5_9ROSI</name>
<accession>A0A5N6L7S5</accession>
<evidence type="ECO:0000313" key="2">
    <source>
        <dbReference type="EMBL" id="KAB8975994.1"/>
    </source>
</evidence>